<dbReference type="HOGENOM" id="CLU_569777_0_0_9"/>
<evidence type="ECO:0000313" key="3">
    <source>
        <dbReference type="Proteomes" id="UP000016511"/>
    </source>
</evidence>
<dbReference type="InterPro" id="IPR036291">
    <property type="entry name" value="NAD(P)-bd_dom_sf"/>
</dbReference>
<accession>U1Y4P2</accession>
<name>U1Y4P2_ANEAE</name>
<dbReference type="PANTHER" id="PTHR12126">
    <property type="entry name" value="NADH-UBIQUINONE OXIDOREDUCTASE 39 KDA SUBUNIT-RELATED"/>
    <property type="match status" value="1"/>
</dbReference>
<dbReference type="EMBL" id="AWSJ01000294">
    <property type="protein sequence ID" value="ERI07142.1"/>
    <property type="molecule type" value="Genomic_DNA"/>
</dbReference>
<dbReference type="InterPro" id="IPR001509">
    <property type="entry name" value="Epimerase_deHydtase"/>
</dbReference>
<reference evidence="2 3" key="1">
    <citation type="submission" date="2013-08" db="EMBL/GenBank/DDBJ databases">
        <authorList>
            <person name="Weinstock G."/>
            <person name="Sodergren E."/>
            <person name="Wylie T."/>
            <person name="Fulton L."/>
            <person name="Fulton R."/>
            <person name="Fronick C."/>
            <person name="O'Laughlin M."/>
            <person name="Godfrey J."/>
            <person name="Miner T."/>
            <person name="Herter B."/>
            <person name="Appelbaum E."/>
            <person name="Cordes M."/>
            <person name="Lek S."/>
            <person name="Wollam A."/>
            <person name="Pepin K.H."/>
            <person name="Palsikar V.B."/>
            <person name="Mitreva M."/>
            <person name="Wilson R.K."/>
        </authorList>
    </citation>
    <scope>NUCLEOTIDE SEQUENCE [LARGE SCALE GENOMIC DNA]</scope>
    <source>
        <strain evidence="2 3">ATCC 12856</strain>
    </source>
</reference>
<dbReference type="PATRIC" id="fig|649747.3.peg.4310"/>
<organism evidence="2 3">
    <name type="scientific">Aneurinibacillus aneurinilyticus ATCC 12856</name>
    <dbReference type="NCBI Taxonomy" id="649747"/>
    <lineage>
        <taxon>Bacteria</taxon>
        <taxon>Bacillati</taxon>
        <taxon>Bacillota</taxon>
        <taxon>Bacilli</taxon>
        <taxon>Bacillales</taxon>
        <taxon>Paenibacillaceae</taxon>
        <taxon>Aneurinibacillus group</taxon>
        <taxon>Aneurinibacillus</taxon>
    </lineage>
</organism>
<dbReference type="STRING" id="649747.HMPREF0083_04785"/>
<dbReference type="Gene3D" id="3.40.50.720">
    <property type="entry name" value="NAD(P)-binding Rossmann-like Domain"/>
    <property type="match status" value="1"/>
</dbReference>
<dbReference type="AlphaFoldDB" id="U1Y4P2"/>
<dbReference type="PANTHER" id="PTHR12126:SF11">
    <property type="entry name" value="NADH DEHYDROGENASE [UBIQUINONE] 1 ALPHA SUBCOMPLEX SUBUNIT 9, MITOCHONDRIAL"/>
    <property type="match status" value="1"/>
</dbReference>
<keyword evidence="3" id="KW-1185">Reference proteome</keyword>
<evidence type="ECO:0000259" key="1">
    <source>
        <dbReference type="Pfam" id="PF01370"/>
    </source>
</evidence>
<protein>
    <submittedName>
        <fullName evidence="2">NAD dependent epimerase/dehydratase family protein</fullName>
    </submittedName>
</protein>
<proteinExistence type="predicted"/>
<gene>
    <name evidence="2" type="ORF">HMPREF0083_04785</name>
</gene>
<feature type="domain" description="NAD-dependent epimerase/dehydratase" evidence="1">
    <location>
        <begin position="31"/>
        <end position="199"/>
    </location>
</feature>
<dbReference type="GO" id="GO:0044877">
    <property type="term" value="F:protein-containing complex binding"/>
    <property type="evidence" value="ECO:0007669"/>
    <property type="project" value="TreeGrafter"/>
</dbReference>
<dbReference type="Proteomes" id="UP000016511">
    <property type="component" value="Unassembled WGS sequence"/>
</dbReference>
<dbReference type="eggNOG" id="COG0702">
    <property type="taxonomic scope" value="Bacteria"/>
</dbReference>
<dbReference type="InterPro" id="IPR051207">
    <property type="entry name" value="ComplexI_NDUFA9_subunit"/>
</dbReference>
<sequence>MDKDKRKSGEESEKEVLCMATNKSVKRPTVAIAGASGFVGRALLDRLLRDYRVIGLTRDGERSEIAVAEGALDLEWRRADLFSLPEIENGLQGVEYAFYLVHSMMPSARLTQGKFQDMDVILADNFARAARKAGVKQIIYLGGLIPEDADELCGYLHSRFEVEQTLRSYEVPVTALRTGLVVGANSSSFCVIPQLIRSLPVMICPSWMSSKTHPIALQDVVELLVACIGRKKVYGQSLNVGGPDTLTYNEMILEAARIMGKKCRLYPVPLSIPTISSLWITSVTGISHKLVRPLVGSLTHSLVAGRRWLQEETEISGLTFEQSARIALEEKRTRRKKANAYSCISNVRSVQRLMLPEGRSAAWTGKNYVQWLSHNLRPFIKVEEVGGRLHFLLFGIKKPLLELTYSAERSTEEHILYYITGGLLAHDDNILRRGRLEFREVLNGQYVMVAIHEFIPRLPWLLYRMTQALAHLWVMHRYGRYLRRKAERSNVKKESRVKG</sequence>
<dbReference type="Pfam" id="PF01370">
    <property type="entry name" value="Epimerase"/>
    <property type="match status" value="1"/>
</dbReference>
<evidence type="ECO:0000313" key="2">
    <source>
        <dbReference type="EMBL" id="ERI07142.1"/>
    </source>
</evidence>
<comment type="caution">
    <text evidence="2">The sequence shown here is derived from an EMBL/GenBank/DDBJ whole genome shotgun (WGS) entry which is preliminary data.</text>
</comment>
<dbReference type="SUPFAM" id="SSF51735">
    <property type="entry name" value="NAD(P)-binding Rossmann-fold domains"/>
    <property type="match status" value="1"/>
</dbReference>